<evidence type="ECO:0000259" key="5">
    <source>
        <dbReference type="PROSITE" id="PS51465"/>
    </source>
</evidence>
<evidence type="ECO:0000256" key="3">
    <source>
        <dbReference type="ARBA" id="ARBA00023157"/>
    </source>
</evidence>
<dbReference type="GeneTree" id="ENSGT00940000161876"/>
<dbReference type="Ensembl" id="ENSOGAT00000001394.2">
    <property type="protein sequence ID" value="ENSOGAP00000001240.2"/>
    <property type="gene ID" value="ENSOGAG00000001393.2"/>
</dbReference>
<organism evidence="6 7">
    <name type="scientific">Otolemur garnettii</name>
    <name type="common">Small-eared galago</name>
    <name type="synonym">Garnett's greater bushbaby</name>
    <dbReference type="NCBI Taxonomy" id="30611"/>
    <lineage>
        <taxon>Eukaryota</taxon>
        <taxon>Metazoa</taxon>
        <taxon>Chordata</taxon>
        <taxon>Craniata</taxon>
        <taxon>Vertebrata</taxon>
        <taxon>Euteleostomi</taxon>
        <taxon>Mammalia</taxon>
        <taxon>Eutheria</taxon>
        <taxon>Euarchontoglires</taxon>
        <taxon>Primates</taxon>
        <taxon>Strepsirrhini</taxon>
        <taxon>Lorisiformes</taxon>
        <taxon>Galagidae</taxon>
        <taxon>Otolemur</taxon>
    </lineage>
</organism>
<dbReference type="InterPro" id="IPR036058">
    <property type="entry name" value="Kazal_dom_sf"/>
</dbReference>
<proteinExistence type="predicted"/>
<name>H0WIH8_OTOGA</name>
<evidence type="ECO:0000313" key="6">
    <source>
        <dbReference type="Ensembl" id="ENSOGAP00000001240.2"/>
    </source>
</evidence>
<dbReference type="PANTHER" id="PTHR47499">
    <property type="entry name" value="SERINE PROTEASE INHIBITOR KAZAL-TYPE 7 SPINK7"/>
    <property type="match status" value="1"/>
</dbReference>
<accession>H0WIH8</accession>
<keyword evidence="7" id="KW-1185">Reference proteome</keyword>
<dbReference type="SUPFAM" id="SSF100895">
    <property type="entry name" value="Kazal-type serine protease inhibitors"/>
    <property type="match status" value="1"/>
</dbReference>
<keyword evidence="4" id="KW-0732">Signal</keyword>
<reference evidence="7" key="1">
    <citation type="submission" date="2011-03" db="EMBL/GenBank/DDBJ databases">
        <title>Version 3 of the genome sequence of Otolemur garnettii (Bushbaby).</title>
        <authorList>
            <consortium name="The Broad Institute Genome Sequencing Platform"/>
            <person name="Di Palma F."/>
            <person name="Johnson J."/>
            <person name="Lander E.S."/>
            <person name="Lindblad-Toh K."/>
            <person name="Jaffe D.B."/>
            <person name="Gnerre S."/>
            <person name="MacCallum I."/>
            <person name="Przybylski D."/>
            <person name="Ribeiro F.J."/>
            <person name="Burton J.N."/>
            <person name="Walker B.J."/>
            <person name="Sharpe T."/>
            <person name="Hall G."/>
        </authorList>
    </citation>
    <scope>NUCLEOTIDE SEQUENCE [LARGE SCALE GENOMIC DNA]</scope>
</reference>
<feature type="chain" id="PRO_5003543493" evidence="4">
    <location>
        <begin position="20"/>
        <end position="86"/>
    </location>
</feature>
<dbReference type="FunCoup" id="H0WIH8">
    <property type="interactions" value="20"/>
</dbReference>
<reference evidence="6" key="3">
    <citation type="submission" date="2025-09" db="UniProtKB">
        <authorList>
            <consortium name="Ensembl"/>
        </authorList>
    </citation>
    <scope>IDENTIFICATION</scope>
</reference>
<dbReference type="InterPro" id="IPR002350">
    <property type="entry name" value="Kazal_dom"/>
</dbReference>
<dbReference type="GO" id="GO:0005576">
    <property type="term" value="C:extracellular region"/>
    <property type="evidence" value="ECO:0007669"/>
    <property type="project" value="UniProtKB-SubCell"/>
</dbReference>
<dbReference type="PROSITE" id="PS00282">
    <property type="entry name" value="KAZAL_1"/>
    <property type="match status" value="1"/>
</dbReference>
<feature type="signal peptide" evidence="4">
    <location>
        <begin position="1"/>
        <end position="19"/>
    </location>
</feature>
<dbReference type="STRING" id="30611.ENSOGAP00000001240"/>
<dbReference type="InParanoid" id="H0WIH8"/>
<dbReference type="PROSITE" id="PS51465">
    <property type="entry name" value="KAZAL_2"/>
    <property type="match status" value="1"/>
</dbReference>
<dbReference type="CDD" id="cd01327">
    <property type="entry name" value="KAZAL_PSTI"/>
    <property type="match status" value="1"/>
</dbReference>
<reference evidence="6" key="2">
    <citation type="submission" date="2025-08" db="UniProtKB">
        <authorList>
            <consortium name="Ensembl"/>
        </authorList>
    </citation>
    <scope>IDENTIFICATION</scope>
</reference>
<keyword evidence="3" id="KW-1015">Disulfide bond</keyword>
<evidence type="ECO:0000313" key="7">
    <source>
        <dbReference type="Proteomes" id="UP000005225"/>
    </source>
</evidence>
<dbReference type="EMBL" id="AAQR03008448">
    <property type="status" value="NOT_ANNOTATED_CDS"/>
    <property type="molecule type" value="Genomic_DNA"/>
</dbReference>
<dbReference type="Pfam" id="PF00050">
    <property type="entry name" value="Kazal_1"/>
    <property type="match status" value="1"/>
</dbReference>
<sequence>MKIIGGLLLLYTVMHFCRSSGENVSLCEFKMDCSIYKKYPVAVIPCPITYLPVCGSDYITYGNECLLCTESLRSNGKVQFLHEGNC</sequence>
<feature type="domain" description="Kazal-like" evidence="5">
    <location>
        <begin position="28"/>
        <end position="86"/>
    </location>
</feature>
<dbReference type="AlphaFoldDB" id="H0WIH8"/>
<dbReference type="Gene3D" id="3.30.60.30">
    <property type="match status" value="1"/>
</dbReference>
<protein>
    <submittedName>
        <fullName evidence="6">Serine peptidase inhibitor Kazal type 7</fullName>
    </submittedName>
</protein>
<dbReference type="InterPro" id="IPR050159">
    <property type="entry name" value="Kazal-type_SerProtInhib"/>
</dbReference>
<evidence type="ECO:0000256" key="1">
    <source>
        <dbReference type="ARBA" id="ARBA00004613"/>
    </source>
</evidence>
<dbReference type="Proteomes" id="UP000005225">
    <property type="component" value="Unassembled WGS sequence"/>
</dbReference>
<comment type="subcellular location">
    <subcellularLocation>
        <location evidence="1">Secreted</location>
    </subcellularLocation>
</comment>
<evidence type="ECO:0000256" key="2">
    <source>
        <dbReference type="ARBA" id="ARBA00022525"/>
    </source>
</evidence>
<dbReference type="OMA" id="CTVAHFC"/>
<evidence type="ECO:0000256" key="4">
    <source>
        <dbReference type="SAM" id="SignalP"/>
    </source>
</evidence>
<dbReference type="PANTHER" id="PTHR47499:SF1">
    <property type="entry name" value="SERINE PROTEASE INHIBITOR KAZAL-TYPE 7"/>
    <property type="match status" value="1"/>
</dbReference>
<dbReference type="eggNOG" id="KOG3649">
    <property type="taxonomic scope" value="Eukaryota"/>
</dbReference>
<keyword evidence="2" id="KW-0964">Secreted</keyword>
<dbReference type="HOGENOM" id="CLU_169765_4_1_1"/>
<dbReference type="SMART" id="SM00280">
    <property type="entry name" value="KAZAL"/>
    <property type="match status" value="1"/>
</dbReference>